<dbReference type="PANTHER" id="PTHR47718:SF13">
    <property type="entry name" value="OS09G0290500 PROTEIN"/>
    <property type="match status" value="1"/>
</dbReference>
<proteinExistence type="predicted"/>
<dbReference type="PANTHER" id="PTHR47718">
    <property type="entry name" value="OS01G0519700 PROTEIN"/>
    <property type="match status" value="1"/>
</dbReference>
<dbReference type="InterPro" id="IPR007527">
    <property type="entry name" value="Znf_SWIM"/>
</dbReference>
<dbReference type="EMBL" id="BDQV01000430">
    <property type="protein sequence ID" value="GAY64818.1"/>
    <property type="molecule type" value="Genomic_DNA"/>
</dbReference>
<protein>
    <recommendedName>
        <fullName evidence="5">Zinc finger PMZ-type domain-containing protein</fullName>
    </recommendedName>
</protein>
<evidence type="ECO:0000256" key="2">
    <source>
        <dbReference type="ARBA" id="ARBA00022771"/>
    </source>
</evidence>
<evidence type="ECO:0000256" key="4">
    <source>
        <dbReference type="SAM" id="MobiDB-lite"/>
    </source>
</evidence>
<organism evidence="6 7">
    <name type="scientific">Citrus unshiu</name>
    <name type="common">Satsuma mandarin</name>
    <name type="synonym">Citrus nobilis var. unshiu</name>
    <dbReference type="NCBI Taxonomy" id="55188"/>
    <lineage>
        <taxon>Eukaryota</taxon>
        <taxon>Viridiplantae</taxon>
        <taxon>Streptophyta</taxon>
        <taxon>Embryophyta</taxon>
        <taxon>Tracheophyta</taxon>
        <taxon>Spermatophyta</taxon>
        <taxon>Magnoliopsida</taxon>
        <taxon>eudicotyledons</taxon>
        <taxon>Gunneridae</taxon>
        <taxon>Pentapetalae</taxon>
        <taxon>rosids</taxon>
        <taxon>malvids</taxon>
        <taxon>Sapindales</taxon>
        <taxon>Rutaceae</taxon>
        <taxon>Aurantioideae</taxon>
        <taxon>Citrus</taxon>
    </lineage>
</organism>
<feature type="compositionally biased region" description="Basic residues" evidence="4">
    <location>
        <begin position="293"/>
        <end position="308"/>
    </location>
</feature>
<dbReference type="Pfam" id="PF03101">
    <property type="entry name" value="FAR1"/>
    <property type="match status" value="1"/>
</dbReference>
<sequence>MENAIEDIEELEKIEEEDEPMIGMSFNTDTEMFMYFKEYGKKKGFPVMRRSSRKDSDGILRNVSFACGRSGETRSKSTNILKPQPNIKTGCSARLGAGLGDDGKWTIRSINLEHNHPLLTPTKSRLFRCNRSLSAHAKKKLDINDRAGIKLSKNYHCSRFQFRGILCRHAITIMIRNDMEVLPEKFILRRWRKDVWRCHSRVKTSHELHSCTDEQKRYEKMCVSFAEVANVAAKDVESYNLVLNWIEKVRIDLPETIQCGGNDVTIITGQGSCSNSVGIEMHDVETVRDPVVKRRKCRPPCQRKKSTKSSKSARSNAKDGHVSDQVATMIPTFQNLQQSSVDRNMYPHGVMDYSNGLMNLHHITGDNVYPTATQNSSTHPQLQPQVHGHFQQLLFHQNNEYGVNREFGSDFEE</sequence>
<feature type="region of interest" description="Disordered" evidence="4">
    <location>
        <begin position="293"/>
        <end position="324"/>
    </location>
</feature>
<evidence type="ECO:0000313" key="7">
    <source>
        <dbReference type="Proteomes" id="UP000236630"/>
    </source>
</evidence>
<name>A0A2H5QJM4_CITUN</name>
<gene>
    <name evidence="6" type="ORF">CUMW_236450</name>
</gene>
<accession>A0A2H5QJM4</accession>
<evidence type="ECO:0000256" key="3">
    <source>
        <dbReference type="ARBA" id="ARBA00022833"/>
    </source>
</evidence>
<dbReference type="InterPro" id="IPR006564">
    <property type="entry name" value="Znf_PMZ"/>
</dbReference>
<dbReference type="Proteomes" id="UP000236630">
    <property type="component" value="Unassembled WGS sequence"/>
</dbReference>
<evidence type="ECO:0000259" key="5">
    <source>
        <dbReference type="SMART" id="SM00575"/>
    </source>
</evidence>
<evidence type="ECO:0000313" key="6">
    <source>
        <dbReference type="EMBL" id="GAY64818.1"/>
    </source>
</evidence>
<keyword evidence="3" id="KW-0862">Zinc</keyword>
<reference evidence="6 7" key="1">
    <citation type="journal article" date="2017" name="Front. Genet.">
        <title>Draft sequencing of the heterozygous diploid genome of Satsuma (Citrus unshiu Marc.) using a hybrid assembly approach.</title>
        <authorList>
            <person name="Shimizu T."/>
            <person name="Tanizawa Y."/>
            <person name="Mochizuki T."/>
            <person name="Nagasaki H."/>
            <person name="Yoshioka T."/>
            <person name="Toyoda A."/>
            <person name="Fujiyama A."/>
            <person name="Kaminuma E."/>
            <person name="Nakamura Y."/>
        </authorList>
    </citation>
    <scope>NUCLEOTIDE SEQUENCE [LARGE SCALE GENOMIC DNA]</scope>
    <source>
        <strain evidence="7">cv. Miyagawa wase</strain>
    </source>
</reference>
<dbReference type="AlphaFoldDB" id="A0A2H5QJM4"/>
<keyword evidence="2" id="KW-0863">Zinc-finger</keyword>
<keyword evidence="7" id="KW-1185">Reference proteome</keyword>
<dbReference type="GO" id="GO:0008270">
    <property type="term" value="F:zinc ion binding"/>
    <property type="evidence" value="ECO:0007669"/>
    <property type="project" value="UniProtKB-KW"/>
</dbReference>
<evidence type="ECO:0000256" key="1">
    <source>
        <dbReference type="ARBA" id="ARBA00022723"/>
    </source>
</evidence>
<dbReference type="InterPro" id="IPR004330">
    <property type="entry name" value="FAR1_DNA_bnd_dom"/>
</dbReference>
<keyword evidence="1" id="KW-0479">Metal-binding</keyword>
<dbReference type="Pfam" id="PF04434">
    <property type="entry name" value="SWIM"/>
    <property type="match status" value="1"/>
</dbReference>
<dbReference type="SMART" id="SM00575">
    <property type="entry name" value="ZnF_PMZ"/>
    <property type="match status" value="1"/>
</dbReference>
<feature type="domain" description="Zinc finger PMZ-type" evidence="5">
    <location>
        <begin position="153"/>
        <end position="180"/>
    </location>
</feature>
<comment type="caution">
    <text evidence="6">The sequence shown here is derived from an EMBL/GenBank/DDBJ whole genome shotgun (WGS) entry which is preliminary data.</text>
</comment>